<dbReference type="EMBL" id="NQVN01000001">
    <property type="protein sequence ID" value="PIP00676.1"/>
    <property type="molecule type" value="Genomic_DNA"/>
</dbReference>
<dbReference type="Proteomes" id="UP000231070">
    <property type="component" value="Unassembled WGS sequence"/>
</dbReference>
<accession>A0A2G9X155</accession>
<name>A0A2G9X155_9HYPH</name>
<gene>
    <name evidence="1" type="ORF">CJ014_00805</name>
</gene>
<sequence>MRNVRTAIAANGSLPAAPLPDHGDVANIAVTSAAATTHTVGSDTQLIVLHPDCAIYVAVGTEVDAEDMDLAANSYAAYAVKPGSTIALRAVTGAGNVKIMEA</sequence>
<proteinExistence type="predicted"/>
<keyword evidence="2" id="KW-1185">Reference proteome</keyword>
<protein>
    <submittedName>
        <fullName evidence="1">Uncharacterized protein</fullName>
    </submittedName>
</protein>
<reference evidence="1 2" key="1">
    <citation type="submission" date="2017-08" db="EMBL/GenBank/DDBJ databases">
        <title>Pleomorphomonas carboxidotrophicus sp. nov., a new mesophilic hydrogenogenic carboxidotroph.</title>
        <authorList>
            <person name="Esquivel-Elizondo S."/>
            <person name="Krajmalnik-Brown R."/>
            <person name="Maldonado J."/>
        </authorList>
    </citation>
    <scope>NUCLEOTIDE SEQUENCE [LARGE SCALE GENOMIC DNA]</scope>
    <source>
        <strain evidence="1 2">SVCO-16</strain>
    </source>
</reference>
<evidence type="ECO:0000313" key="1">
    <source>
        <dbReference type="EMBL" id="PIP00676.1"/>
    </source>
</evidence>
<comment type="caution">
    <text evidence="1">The sequence shown here is derived from an EMBL/GenBank/DDBJ whole genome shotgun (WGS) entry which is preliminary data.</text>
</comment>
<dbReference type="AlphaFoldDB" id="A0A2G9X155"/>
<dbReference type="RefSeq" id="WP_100078619.1">
    <property type="nucleotide sequence ID" value="NZ_NQVN01000001.1"/>
</dbReference>
<evidence type="ECO:0000313" key="2">
    <source>
        <dbReference type="Proteomes" id="UP000231070"/>
    </source>
</evidence>
<organism evidence="1 2">
    <name type="scientific">Pleomorphomonas carboxyditropha</name>
    <dbReference type="NCBI Taxonomy" id="2023338"/>
    <lineage>
        <taxon>Bacteria</taxon>
        <taxon>Pseudomonadati</taxon>
        <taxon>Pseudomonadota</taxon>
        <taxon>Alphaproteobacteria</taxon>
        <taxon>Hyphomicrobiales</taxon>
        <taxon>Pleomorphomonadaceae</taxon>
        <taxon>Pleomorphomonas</taxon>
    </lineage>
</organism>